<dbReference type="RefSeq" id="WP_181760974.1">
    <property type="nucleotide sequence ID" value="NZ_BMCR01000003.1"/>
</dbReference>
<sequence length="171" mass="18553">MLRYLVIAAVVVVAAIFGPRLTEQVLDRAATETRAASVSDEDRRPRTGKRTLVIKADRSGHFRTTVRLNNRPVDALIDTGATAIALPAEVARRSGVRPRASDYTVRVRTANGMVRAAPMRIGDVRLGSIRLRNVDALVMPEGALEVTLVGMSALGLLRTVDIRAGTMRLVQ</sequence>
<proteinExistence type="predicted"/>
<dbReference type="InterPro" id="IPR034122">
    <property type="entry name" value="Retropepsin-like_bacterial"/>
</dbReference>
<keyword evidence="1" id="KW-0645">Protease</keyword>
<keyword evidence="2" id="KW-1185">Reference proteome</keyword>
<accession>A0A838XR63</accession>
<dbReference type="NCBIfam" id="TIGR02281">
    <property type="entry name" value="clan_AA_DTGA"/>
    <property type="match status" value="1"/>
</dbReference>
<dbReference type="PROSITE" id="PS00141">
    <property type="entry name" value="ASP_PROTEASE"/>
    <property type="match status" value="1"/>
</dbReference>
<dbReference type="EC" id="3.4.23.-" evidence="1"/>
<dbReference type="Gene3D" id="2.40.70.10">
    <property type="entry name" value="Acid Proteases"/>
    <property type="match status" value="1"/>
</dbReference>
<dbReference type="AlphaFoldDB" id="A0A838XR63"/>
<dbReference type="EMBL" id="JACEON010000013">
    <property type="protein sequence ID" value="MBA4612782.1"/>
    <property type="molecule type" value="Genomic_DNA"/>
</dbReference>
<reference evidence="1 2" key="2">
    <citation type="submission" date="2020-08" db="EMBL/GenBank/DDBJ databases">
        <title>Stappia taiwanensis sp. nov., isolated from a coastal thermal spring.</title>
        <authorList>
            <person name="Kampfer P."/>
        </authorList>
    </citation>
    <scope>NUCLEOTIDE SEQUENCE [LARGE SCALE GENOMIC DNA]</scope>
    <source>
        <strain evidence="1 2">DSM 23284</strain>
    </source>
</reference>
<dbReference type="SUPFAM" id="SSF50630">
    <property type="entry name" value="Acid proteases"/>
    <property type="match status" value="1"/>
</dbReference>
<dbReference type="InterPro" id="IPR011969">
    <property type="entry name" value="Clan_AA_Asp_peptidase_C"/>
</dbReference>
<dbReference type="Proteomes" id="UP000559404">
    <property type="component" value="Unassembled WGS sequence"/>
</dbReference>
<keyword evidence="1" id="KW-0378">Hydrolase</keyword>
<dbReference type="CDD" id="cd05483">
    <property type="entry name" value="retropepsin_like_bacteria"/>
    <property type="match status" value="1"/>
</dbReference>
<evidence type="ECO:0000313" key="1">
    <source>
        <dbReference type="EMBL" id="MBA4612782.1"/>
    </source>
</evidence>
<organism evidence="1 2">
    <name type="scientific">Stappia taiwanensis</name>
    <dbReference type="NCBI Taxonomy" id="992267"/>
    <lineage>
        <taxon>Bacteria</taxon>
        <taxon>Pseudomonadati</taxon>
        <taxon>Pseudomonadota</taxon>
        <taxon>Alphaproteobacteria</taxon>
        <taxon>Hyphomicrobiales</taxon>
        <taxon>Stappiaceae</taxon>
        <taxon>Stappia</taxon>
    </lineage>
</organism>
<dbReference type="InterPro" id="IPR001969">
    <property type="entry name" value="Aspartic_peptidase_AS"/>
</dbReference>
<protein>
    <submittedName>
        <fullName evidence="1">TIGR02281 family clan AA aspartic protease</fullName>
        <ecNumber evidence="1">3.4.23.-</ecNumber>
    </submittedName>
</protein>
<name>A0A838XR63_9HYPH</name>
<evidence type="ECO:0000313" key="2">
    <source>
        <dbReference type="Proteomes" id="UP000559404"/>
    </source>
</evidence>
<dbReference type="InterPro" id="IPR021109">
    <property type="entry name" value="Peptidase_aspartic_dom_sf"/>
</dbReference>
<dbReference type="GO" id="GO:0006508">
    <property type="term" value="P:proteolysis"/>
    <property type="evidence" value="ECO:0007669"/>
    <property type="project" value="UniProtKB-KW"/>
</dbReference>
<comment type="caution">
    <text evidence="1">The sequence shown here is derived from an EMBL/GenBank/DDBJ whole genome shotgun (WGS) entry which is preliminary data.</text>
</comment>
<gene>
    <name evidence="1" type="ORF">H1W37_14040</name>
</gene>
<dbReference type="Pfam" id="PF13975">
    <property type="entry name" value="gag-asp_proteas"/>
    <property type="match status" value="1"/>
</dbReference>
<reference evidence="1 2" key="1">
    <citation type="submission" date="2020-07" db="EMBL/GenBank/DDBJ databases">
        <authorList>
            <person name="Li M."/>
        </authorList>
    </citation>
    <scope>NUCLEOTIDE SEQUENCE [LARGE SCALE GENOMIC DNA]</scope>
    <source>
        <strain evidence="1 2">DSM 23284</strain>
    </source>
</reference>
<dbReference type="GO" id="GO:0004190">
    <property type="term" value="F:aspartic-type endopeptidase activity"/>
    <property type="evidence" value="ECO:0007669"/>
    <property type="project" value="InterPro"/>
</dbReference>